<evidence type="ECO:0000313" key="3">
    <source>
        <dbReference type="EMBL" id="PHH62902.1"/>
    </source>
</evidence>
<dbReference type="Proteomes" id="UP000226192">
    <property type="component" value="Unassembled WGS sequence"/>
</dbReference>
<comment type="caution">
    <text evidence="3">The sequence shown here is derived from an EMBL/GenBank/DDBJ whole genome shotgun (WGS) entry which is preliminary data.</text>
</comment>
<feature type="compositionally biased region" description="Basic and acidic residues" evidence="1">
    <location>
        <begin position="148"/>
        <end position="173"/>
    </location>
</feature>
<gene>
    <name evidence="3" type="ORF">CDD81_6620</name>
</gene>
<feature type="compositionally biased region" description="Polar residues" evidence="1">
    <location>
        <begin position="9"/>
        <end position="24"/>
    </location>
</feature>
<accession>A0A2C5Y6P0</accession>
<dbReference type="AlphaFoldDB" id="A0A2C5Y6P0"/>
<keyword evidence="4" id="KW-1185">Reference proteome</keyword>
<keyword evidence="2" id="KW-0812">Transmembrane</keyword>
<evidence type="ECO:0000256" key="1">
    <source>
        <dbReference type="SAM" id="MobiDB-lite"/>
    </source>
</evidence>
<proteinExistence type="predicted"/>
<sequence length="212" mass="22221">MPAQLLDSAVSSPTTSSALETSSAVGDEAPMAGAIDITGALDDEKASYGLSSGATGAIVVGVLLVLAASTYALWIILQNMRMGRQKRLSSPSSVMAPCDNNTPMAGQATSCGDSQVMVLRNWDVHPILIPAHARVSSQSLDSTAISANDKDPRTHAKEGRAHQDTAIRSERETGVASEAGLGDPLGWVSGPASHRYPVNGYRGCRKAEEWLF</sequence>
<organism evidence="3 4">
    <name type="scientific">Ophiocordyceps australis</name>
    <dbReference type="NCBI Taxonomy" id="1399860"/>
    <lineage>
        <taxon>Eukaryota</taxon>
        <taxon>Fungi</taxon>
        <taxon>Dikarya</taxon>
        <taxon>Ascomycota</taxon>
        <taxon>Pezizomycotina</taxon>
        <taxon>Sordariomycetes</taxon>
        <taxon>Hypocreomycetidae</taxon>
        <taxon>Hypocreales</taxon>
        <taxon>Ophiocordycipitaceae</taxon>
        <taxon>Ophiocordyceps</taxon>
    </lineage>
</organism>
<protein>
    <submittedName>
        <fullName evidence="3">Uncharacterized protein</fullName>
    </submittedName>
</protein>
<dbReference type="EMBL" id="NJET01000061">
    <property type="protein sequence ID" value="PHH62902.1"/>
    <property type="molecule type" value="Genomic_DNA"/>
</dbReference>
<evidence type="ECO:0000256" key="2">
    <source>
        <dbReference type="SAM" id="Phobius"/>
    </source>
</evidence>
<feature type="transmembrane region" description="Helical" evidence="2">
    <location>
        <begin position="54"/>
        <end position="77"/>
    </location>
</feature>
<evidence type="ECO:0000313" key="4">
    <source>
        <dbReference type="Proteomes" id="UP000226192"/>
    </source>
</evidence>
<name>A0A2C5Y6P0_9HYPO</name>
<keyword evidence="2" id="KW-0472">Membrane</keyword>
<keyword evidence="2" id="KW-1133">Transmembrane helix</keyword>
<feature type="region of interest" description="Disordered" evidence="1">
    <location>
        <begin position="1"/>
        <end position="24"/>
    </location>
</feature>
<reference evidence="3 4" key="1">
    <citation type="submission" date="2017-06" db="EMBL/GenBank/DDBJ databases">
        <title>Ant-infecting Ophiocordyceps genomes reveal a high diversity of potential behavioral manipulation genes and a possible major role for enterotoxins.</title>
        <authorList>
            <person name="De Bekker C."/>
            <person name="Evans H.C."/>
            <person name="Brachmann A."/>
            <person name="Hughes D.P."/>
        </authorList>
    </citation>
    <scope>NUCLEOTIDE SEQUENCE [LARGE SCALE GENOMIC DNA]</scope>
    <source>
        <strain evidence="3 4">Map64</strain>
    </source>
</reference>
<feature type="region of interest" description="Disordered" evidence="1">
    <location>
        <begin position="140"/>
        <end position="184"/>
    </location>
</feature>
<dbReference type="OrthoDB" id="10343210at2759"/>